<protein>
    <submittedName>
        <fullName evidence="3">Glycoside hydrolase family 16 protein</fullName>
    </submittedName>
</protein>
<proteinExistence type="inferred from homology"/>
<evidence type="ECO:0000313" key="3">
    <source>
        <dbReference type="EMBL" id="MCK8479824.1"/>
    </source>
</evidence>
<sequence>MKNLIKITVLMLTMACFVNCEDDDATVGDLIAPTNLTITAEVIGVDADNPNGDGSGFVKLTASADNALSYNFQFGDGLEAVVPSGVNTHRYSLVGLNTYTVVVSAVGTGGVSTTGTIEVEVFSSFDDIEAKELLSGGIGSSKTWYLDAASLGHLGVGGNVDIAADAFWFPSFYAAQPFEKCGIPISDCLCTDEFIFSLDASEQLTFELNNNGQTFFNASHQGVIGENAGEDACFDFDTSGVSLVSLAPSSFDWSLVPDPDFNARATTMNFSDDKFMGYYVGSSSYDIISVTNTTLYVRTVDALNPVLYWYHRFTTTPPNEEFNSIYNTLIWSDEFDTNGAPDAANWTYDLGAGGWGNGEVQTYTNTAENVIVEDGFLKITAKADGSGYTSARLKSENLFEFTYGRVEVRAKLPASIGTWPAIWMLGADYDTNTWPACGEIDIMEQTGQDKNRVLATVHHPAVSPGAGDGSDTILTTSTTEFHNYTVEWTPDTITFLVDDTVYHTVANSLDLPFESDFFLILNIAMGGTLGGDIDPAFTEDSMEIDYVRVYQ</sequence>
<accession>A0ABT0H617</accession>
<gene>
    <name evidence="3" type="ORF">MUY34_04280</name>
</gene>
<dbReference type="InterPro" id="IPR000757">
    <property type="entry name" value="Beta-glucanase-like"/>
</dbReference>
<evidence type="ECO:0000256" key="1">
    <source>
        <dbReference type="ARBA" id="ARBA00006865"/>
    </source>
</evidence>
<dbReference type="GO" id="GO:0016787">
    <property type="term" value="F:hydrolase activity"/>
    <property type="evidence" value="ECO:0007669"/>
    <property type="project" value="UniProtKB-KW"/>
</dbReference>
<dbReference type="CDD" id="cd08023">
    <property type="entry name" value="GH16_laminarinase_like"/>
    <property type="match status" value="1"/>
</dbReference>
<dbReference type="PANTHER" id="PTHR10963:SF55">
    <property type="entry name" value="GLYCOSIDE HYDROLASE FAMILY 16 PROTEIN"/>
    <property type="match status" value="1"/>
</dbReference>
<keyword evidence="4" id="KW-1185">Reference proteome</keyword>
<dbReference type="PROSITE" id="PS51762">
    <property type="entry name" value="GH16_2"/>
    <property type="match status" value="1"/>
</dbReference>
<dbReference type="InterPro" id="IPR050546">
    <property type="entry name" value="Glycosyl_Hydrlase_16"/>
</dbReference>
<dbReference type="Pfam" id="PF00722">
    <property type="entry name" value="Glyco_hydro_16"/>
    <property type="match status" value="1"/>
</dbReference>
<reference evidence="3" key="1">
    <citation type="submission" date="2022-04" db="EMBL/GenBank/DDBJ databases">
        <authorList>
            <person name="Ren T."/>
        </authorList>
    </citation>
    <scope>NUCLEOTIDE SEQUENCE</scope>
    <source>
        <strain evidence="3">F63249</strain>
    </source>
</reference>
<feature type="domain" description="GH16" evidence="2">
    <location>
        <begin position="251"/>
        <end position="551"/>
    </location>
</feature>
<comment type="similarity">
    <text evidence="1">Belongs to the glycosyl hydrolase 16 family.</text>
</comment>
<dbReference type="InterPro" id="IPR035986">
    <property type="entry name" value="PKD_dom_sf"/>
</dbReference>
<evidence type="ECO:0000259" key="2">
    <source>
        <dbReference type="PROSITE" id="PS51762"/>
    </source>
</evidence>
<dbReference type="PANTHER" id="PTHR10963">
    <property type="entry name" value="GLYCOSYL HYDROLASE-RELATED"/>
    <property type="match status" value="1"/>
</dbReference>
<dbReference type="InterPro" id="IPR013320">
    <property type="entry name" value="ConA-like_dom_sf"/>
</dbReference>
<dbReference type="RefSeq" id="WP_248412074.1">
    <property type="nucleotide sequence ID" value="NZ_JALPQF010000003.1"/>
</dbReference>
<dbReference type="Proteomes" id="UP001203687">
    <property type="component" value="Unassembled WGS sequence"/>
</dbReference>
<dbReference type="EMBL" id="JALPQF010000003">
    <property type="protein sequence ID" value="MCK8479824.1"/>
    <property type="molecule type" value="Genomic_DNA"/>
</dbReference>
<keyword evidence="3" id="KW-0378">Hydrolase</keyword>
<evidence type="ECO:0000313" key="4">
    <source>
        <dbReference type="Proteomes" id="UP001203687"/>
    </source>
</evidence>
<comment type="caution">
    <text evidence="3">The sequence shown here is derived from an EMBL/GenBank/DDBJ whole genome shotgun (WGS) entry which is preliminary data.</text>
</comment>
<dbReference type="SUPFAM" id="SSF49899">
    <property type="entry name" value="Concanavalin A-like lectins/glucanases"/>
    <property type="match status" value="1"/>
</dbReference>
<dbReference type="SUPFAM" id="SSF49299">
    <property type="entry name" value="PKD domain"/>
    <property type="match status" value="1"/>
</dbReference>
<organism evidence="3 4">
    <name type="scientific">Psychroserpens algicola</name>
    <dbReference type="NCBI Taxonomy" id="1719034"/>
    <lineage>
        <taxon>Bacteria</taxon>
        <taxon>Pseudomonadati</taxon>
        <taxon>Bacteroidota</taxon>
        <taxon>Flavobacteriia</taxon>
        <taxon>Flavobacteriales</taxon>
        <taxon>Flavobacteriaceae</taxon>
        <taxon>Psychroserpens</taxon>
    </lineage>
</organism>
<dbReference type="Gene3D" id="2.60.120.200">
    <property type="match status" value="1"/>
</dbReference>
<name>A0ABT0H617_9FLAO</name>